<dbReference type="Gene3D" id="3.20.20.370">
    <property type="entry name" value="Glycoside hydrolase/deacetylase"/>
    <property type="match status" value="1"/>
</dbReference>
<dbReference type="InterPro" id="IPR051398">
    <property type="entry name" value="Polysacch_Deacetylase"/>
</dbReference>
<name>A0A6J5N711_9CAUD</name>
<dbReference type="EMBL" id="LR796562">
    <property type="protein sequence ID" value="CAB4151499.1"/>
    <property type="molecule type" value="Genomic_DNA"/>
</dbReference>
<protein>
    <submittedName>
        <fullName evidence="4">Spore_ybaN_pdaB, polysaccharide deacetylase family sporulation protein PdaB</fullName>
    </submittedName>
</protein>
<gene>
    <name evidence="4" type="ORF">UFOVP585_21</name>
</gene>
<sequence length="211" mass="24759">MLKIEFSFDDGSIYDIKAFERMEKAGIKDVVFYIPAMWKAYLQTKRIPPLEEPWIYKISQTYEIGAHGVYHHLLTRVEPEVAEYEIIESKRMLEKMFDTKITKFCYPRGYYNPVIRDMVEKAGYKSARTTLVGTITPAEDPFQTHTAVHAGVDRKEYGTDWLTFAFNKLEEAVARSTDEDMVFHIWGHSQEIEKLKQWSRFDQLIAKVQTI</sequence>
<comment type="subcellular location">
    <subcellularLocation>
        <location evidence="1">Secreted</location>
    </subcellularLocation>
</comment>
<dbReference type="InterPro" id="IPR002509">
    <property type="entry name" value="NODB_dom"/>
</dbReference>
<evidence type="ECO:0000259" key="3">
    <source>
        <dbReference type="Pfam" id="PF01522"/>
    </source>
</evidence>
<dbReference type="GO" id="GO:0016810">
    <property type="term" value="F:hydrolase activity, acting on carbon-nitrogen (but not peptide) bonds"/>
    <property type="evidence" value="ECO:0007669"/>
    <property type="project" value="InterPro"/>
</dbReference>
<evidence type="ECO:0000256" key="1">
    <source>
        <dbReference type="ARBA" id="ARBA00004613"/>
    </source>
</evidence>
<dbReference type="GO" id="GO:0005576">
    <property type="term" value="C:extracellular region"/>
    <property type="evidence" value="ECO:0007669"/>
    <property type="project" value="UniProtKB-SubCell"/>
</dbReference>
<dbReference type="CDD" id="cd10918">
    <property type="entry name" value="CE4_NodB_like_5s_6s"/>
    <property type="match status" value="1"/>
</dbReference>
<dbReference type="Pfam" id="PF01522">
    <property type="entry name" value="Polysacc_deac_1"/>
    <property type="match status" value="1"/>
</dbReference>
<dbReference type="InterPro" id="IPR011330">
    <property type="entry name" value="Glyco_hydro/deAcase_b/a-brl"/>
</dbReference>
<evidence type="ECO:0000313" key="4">
    <source>
        <dbReference type="EMBL" id="CAB4151499.1"/>
    </source>
</evidence>
<organism evidence="4">
    <name type="scientific">uncultured Caudovirales phage</name>
    <dbReference type="NCBI Taxonomy" id="2100421"/>
    <lineage>
        <taxon>Viruses</taxon>
        <taxon>Duplodnaviria</taxon>
        <taxon>Heunggongvirae</taxon>
        <taxon>Uroviricota</taxon>
        <taxon>Caudoviricetes</taxon>
        <taxon>Peduoviridae</taxon>
        <taxon>Maltschvirus</taxon>
        <taxon>Maltschvirus maltsch</taxon>
    </lineage>
</organism>
<dbReference type="PANTHER" id="PTHR34216:SF3">
    <property type="entry name" value="POLY-BETA-1,6-N-ACETYL-D-GLUCOSAMINE N-DEACETYLASE"/>
    <property type="match status" value="1"/>
</dbReference>
<feature type="domain" description="NodB homology" evidence="3">
    <location>
        <begin position="5"/>
        <end position="126"/>
    </location>
</feature>
<reference evidence="4" key="1">
    <citation type="submission" date="2020-04" db="EMBL/GenBank/DDBJ databases">
        <authorList>
            <person name="Chiriac C."/>
            <person name="Salcher M."/>
            <person name="Ghai R."/>
            <person name="Kavagutti S V."/>
        </authorList>
    </citation>
    <scope>NUCLEOTIDE SEQUENCE</scope>
</reference>
<evidence type="ECO:0000256" key="2">
    <source>
        <dbReference type="ARBA" id="ARBA00022729"/>
    </source>
</evidence>
<accession>A0A6J5N711</accession>
<proteinExistence type="predicted"/>
<keyword evidence="2" id="KW-0732">Signal</keyword>
<dbReference type="GO" id="GO:0005975">
    <property type="term" value="P:carbohydrate metabolic process"/>
    <property type="evidence" value="ECO:0007669"/>
    <property type="project" value="InterPro"/>
</dbReference>
<dbReference type="PANTHER" id="PTHR34216">
    <property type="match status" value="1"/>
</dbReference>
<dbReference type="SUPFAM" id="SSF88713">
    <property type="entry name" value="Glycoside hydrolase/deacetylase"/>
    <property type="match status" value="1"/>
</dbReference>